<evidence type="ECO:0000256" key="1">
    <source>
        <dbReference type="SAM" id="MobiDB-lite"/>
    </source>
</evidence>
<dbReference type="EMBL" id="JBBLZC010000001">
    <property type="protein sequence ID" value="MEK0081621.1"/>
    <property type="molecule type" value="Genomic_DNA"/>
</dbReference>
<keyword evidence="3" id="KW-1185">Reference proteome</keyword>
<name>A0ABU8XK88_9PROT</name>
<reference evidence="2 3" key="1">
    <citation type="submission" date="2024-01" db="EMBL/GenBank/DDBJ databases">
        <title>Multi-omics insights into the function and evolution of sodium benzoate biodegradation pathways in Benzoatithermus flavus gen. nov., sp. nov. from hot spring.</title>
        <authorList>
            <person name="Hu C.-J."/>
            <person name="Li W.-J."/>
        </authorList>
    </citation>
    <scope>NUCLEOTIDE SEQUENCE [LARGE SCALE GENOMIC DNA]</scope>
    <source>
        <strain evidence="2 3">SYSU G07066</strain>
    </source>
</reference>
<protein>
    <submittedName>
        <fullName evidence="2">Uncharacterized protein</fullName>
    </submittedName>
</protein>
<evidence type="ECO:0000313" key="3">
    <source>
        <dbReference type="Proteomes" id="UP001375743"/>
    </source>
</evidence>
<proteinExistence type="predicted"/>
<dbReference type="Proteomes" id="UP001375743">
    <property type="component" value="Unassembled WGS sequence"/>
</dbReference>
<feature type="region of interest" description="Disordered" evidence="1">
    <location>
        <begin position="458"/>
        <end position="481"/>
    </location>
</feature>
<evidence type="ECO:0000313" key="2">
    <source>
        <dbReference type="EMBL" id="MEK0081621.1"/>
    </source>
</evidence>
<gene>
    <name evidence="2" type="ORF">U1T56_00530</name>
</gene>
<sequence>MNTHPPQGIARFDSAAGMVQALALCLQGQPFDSPSQSPLLDRLMPLANHLPERVRDVAYALGALGEAVPRQRAAEMRAEAIAAWIAGLFPERHYPAAFVGSSNGGIVHLAAALGCPWLPQTYLCPIRRIGLDPDDPKRALEDGLPVAEALAAGNPEVSVHHMHDPNQDRLMLHTMAYHRLKFRRLPPAYRRLLERSLTPGATLYVVECGTSWPVTRTAERCSFQFGAVGGATVEEYFTGGPRVRAYLARYGVHRERWDPPAPDGEAPEAEWGFEPALLADLEALAAGHGWRLVRLRFGDGEDMSLLAADLYRSWYRALGLEPSRLLVESFVLMAPLAALQRRLVPLWLLFNTEPSARSLRRWLDEGPAFDEIGQMLFSHGTEGVGVTPIETWRALLGRARRRGLFLGVDEARYPRDFATFVRFHRDLDRLGAEQDPPQPLAPDRFEALLRALAGRRGVQVDASDGPEGRCPAARRAPTRAD</sequence>
<organism evidence="2 3">
    <name type="scientific">Benzoatithermus flavus</name>
    <dbReference type="NCBI Taxonomy" id="3108223"/>
    <lineage>
        <taxon>Bacteria</taxon>
        <taxon>Pseudomonadati</taxon>
        <taxon>Pseudomonadota</taxon>
        <taxon>Alphaproteobacteria</taxon>
        <taxon>Geminicoccales</taxon>
        <taxon>Geminicoccaceae</taxon>
        <taxon>Benzoatithermus</taxon>
    </lineage>
</organism>
<accession>A0ABU8XK88</accession>
<dbReference type="RefSeq" id="WP_418157473.1">
    <property type="nucleotide sequence ID" value="NZ_JBBLZC010000001.1"/>
</dbReference>
<comment type="caution">
    <text evidence="2">The sequence shown here is derived from an EMBL/GenBank/DDBJ whole genome shotgun (WGS) entry which is preliminary data.</text>
</comment>